<dbReference type="PANTHER" id="PTHR46345:SF8">
    <property type="entry name" value="FORMIN 3, ISOFORM B"/>
    <property type="match status" value="1"/>
</dbReference>
<sequence>MKRLHRMENVCQDLALDNQISLSDVDSDIEEDKTCSKNNKLKRCSSDTNLLSIINDAFLSNSCVYLLRHPSVINFCRLRKKLKSEDKRWMEDFLRRDGLDLLFECLDNLGKYHGTFSNMVLRMECGMCIRTVMNSSLGLQCLISTRVGTKFSSALDTNNVMVKKQVIELLSALCVYSNDGYRLTLDALESFKTLKKQRYRFSVIVNELRMAELVPYKTTLMAFTNCILVATESLEERIRIRNEFIGKSLSVVGTQYIEFIGKSLSVVGTQYIGFIGKSLSVVGTQYIGFIGLNILDLINNLRNEDDEDLIIQCDVFDDEKQSDDDEFAVQNPDCVDINDHREVFNVLFEKVYNTPQADVFLTVLQTLLQIDPEDPMSDLQWSIVETAVRRAMLVDVSLINKSSALPLFLDSANPLYMKPPVQSKAAQTDFNARENVWKDILEMQDSIHVKYETIEQLFCQKQIQKASAANDNKKKKQPSEVLLLDTKRSMNVNIFLKQFKCSHKEIIEMLEEGNVTKIGPERLRGLQKILPDTDEINLVKSYTGDTDKLGNAEKFYLVLSQTPSFQIRIGGLVLKDDVRVAMETLYPNIQIYIQACNQLLDNESLKLFLRYVLHTGNFLNAGGYAGNAMGFKIGSLNKLMDTRANKPRVTLLHFLVGEAEKENKDALAFVDEMASDLQRASRFTTDALTTEVKTLATSVGTLEKQLNTCPDDVRNQMQTFVQDASDDVDKLKSNLKKIDECAEKLAIHFCENQTSFKVEECINTMNTFCEKVKQCQKENAQRKLQEEKAERRRKHQAEMATKRASSPPKELPQDDGCIVDRLLSEIKKGYKLRKTTPTSTPVKPKQLISKVESKEIESNC</sequence>
<dbReference type="EMBL" id="VSWD01000004">
    <property type="protein sequence ID" value="KAK3104613.1"/>
    <property type="molecule type" value="Genomic_DNA"/>
</dbReference>
<feature type="compositionally biased region" description="Low complexity" evidence="1">
    <location>
        <begin position="835"/>
        <end position="845"/>
    </location>
</feature>
<dbReference type="Proteomes" id="UP001186944">
    <property type="component" value="Unassembled WGS sequence"/>
</dbReference>
<dbReference type="InterPro" id="IPR015425">
    <property type="entry name" value="FH2_Formin"/>
</dbReference>
<protein>
    <recommendedName>
        <fullName evidence="6">Inverted formin-2</fullName>
    </recommendedName>
</protein>
<evidence type="ECO:0008006" key="6">
    <source>
        <dbReference type="Google" id="ProtNLM"/>
    </source>
</evidence>
<dbReference type="SUPFAM" id="SSF101447">
    <property type="entry name" value="Formin homology 2 domain (FH2 domain)"/>
    <property type="match status" value="1"/>
</dbReference>
<keyword evidence="5" id="KW-1185">Reference proteome</keyword>
<reference evidence="4" key="1">
    <citation type="submission" date="2019-08" db="EMBL/GenBank/DDBJ databases">
        <title>The improved chromosome-level genome for the pearl oyster Pinctada fucata martensii using PacBio sequencing and Hi-C.</title>
        <authorList>
            <person name="Zheng Z."/>
        </authorList>
    </citation>
    <scope>NUCLEOTIDE SEQUENCE</scope>
    <source>
        <strain evidence="4">ZZ-2019</strain>
        <tissue evidence="4">Adductor muscle</tissue>
    </source>
</reference>
<dbReference type="Gene3D" id="1.20.58.2220">
    <property type="entry name" value="Formin, FH2 domain"/>
    <property type="match status" value="1"/>
</dbReference>
<dbReference type="InterPro" id="IPR016024">
    <property type="entry name" value="ARM-type_fold"/>
</dbReference>
<dbReference type="AlphaFoldDB" id="A0AA88YMX9"/>
<gene>
    <name evidence="4" type="ORF">FSP39_006135</name>
</gene>
<dbReference type="SMART" id="SM01139">
    <property type="entry name" value="Drf_FH3"/>
    <property type="match status" value="1"/>
</dbReference>
<feature type="domain" description="GBD/FH3" evidence="2">
    <location>
        <begin position="1"/>
        <end position="399"/>
    </location>
</feature>
<organism evidence="4 5">
    <name type="scientific">Pinctada imbricata</name>
    <name type="common">Atlantic pearl-oyster</name>
    <name type="synonym">Pinctada martensii</name>
    <dbReference type="NCBI Taxonomy" id="66713"/>
    <lineage>
        <taxon>Eukaryota</taxon>
        <taxon>Metazoa</taxon>
        <taxon>Spiralia</taxon>
        <taxon>Lophotrochozoa</taxon>
        <taxon>Mollusca</taxon>
        <taxon>Bivalvia</taxon>
        <taxon>Autobranchia</taxon>
        <taxon>Pteriomorphia</taxon>
        <taxon>Pterioida</taxon>
        <taxon>Pterioidea</taxon>
        <taxon>Pteriidae</taxon>
        <taxon>Pinctada</taxon>
    </lineage>
</organism>
<evidence type="ECO:0000313" key="5">
    <source>
        <dbReference type="Proteomes" id="UP001186944"/>
    </source>
</evidence>
<dbReference type="GO" id="GO:0003779">
    <property type="term" value="F:actin binding"/>
    <property type="evidence" value="ECO:0007669"/>
    <property type="project" value="InterPro"/>
</dbReference>
<dbReference type="SUPFAM" id="SSF48371">
    <property type="entry name" value="ARM repeat"/>
    <property type="match status" value="2"/>
</dbReference>
<evidence type="ECO:0000259" key="2">
    <source>
        <dbReference type="PROSITE" id="PS51232"/>
    </source>
</evidence>
<dbReference type="InterPro" id="IPR042201">
    <property type="entry name" value="FH2_Formin_sf"/>
</dbReference>
<feature type="domain" description="FH2" evidence="3">
    <location>
        <begin position="408"/>
        <end position="798"/>
    </location>
</feature>
<feature type="compositionally biased region" description="Basic and acidic residues" evidence="1">
    <location>
        <begin position="851"/>
        <end position="860"/>
    </location>
</feature>
<proteinExistence type="predicted"/>
<dbReference type="Gene3D" id="1.25.10.10">
    <property type="entry name" value="Leucine-rich Repeat Variant"/>
    <property type="match status" value="1"/>
</dbReference>
<evidence type="ECO:0000259" key="3">
    <source>
        <dbReference type="PROSITE" id="PS51444"/>
    </source>
</evidence>
<dbReference type="GO" id="GO:0030036">
    <property type="term" value="P:actin cytoskeleton organization"/>
    <property type="evidence" value="ECO:0007669"/>
    <property type="project" value="InterPro"/>
</dbReference>
<dbReference type="InterPro" id="IPR011989">
    <property type="entry name" value="ARM-like"/>
</dbReference>
<dbReference type="SMART" id="SM01140">
    <property type="entry name" value="Drf_GBD"/>
    <property type="match status" value="1"/>
</dbReference>
<feature type="region of interest" description="Disordered" evidence="1">
    <location>
        <begin position="833"/>
        <end position="860"/>
    </location>
</feature>
<accession>A0AA88YMX9</accession>
<comment type="caution">
    <text evidence="4">The sequence shown here is derived from an EMBL/GenBank/DDBJ whole genome shotgun (WGS) entry which is preliminary data.</text>
</comment>
<name>A0AA88YMX9_PINIB</name>
<dbReference type="Pfam" id="PF06371">
    <property type="entry name" value="Drf_GBD"/>
    <property type="match status" value="1"/>
</dbReference>
<dbReference type="Gene3D" id="1.10.238.150">
    <property type="entry name" value="Formin, FH3 diaphanous domain"/>
    <property type="match status" value="1"/>
</dbReference>
<dbReference type="Pfam" id="PF02181">
    <property type="entry name" value="FH2"/>
    <property type="match status" value="1"/>
</dbReference>
<dbReference type="InterPro" id="IPR010473">
    <property type="entry name" value="GTPase-bd"/>
</dbReference>
<dbReference type="PANTHER" id="PTHR46345">
    <property type="entry name" value="INVERTED FORMIN-2"/>
    <property type="match status" value="1"/>
</dbReference>
<feature type="compositionally biased region" description="Basic and acidic residues" evidence="1">
    <location>
        <begin position="784"/>
        <end position="801"/>
    </location>
</feature>
<evidence type="ECO:0000256" key="1">
    <source>
        <dbReference type="SAM" id="MobiDB-lite"/>
    </source>
</evidence>
<dbReference type="InterPro" id="IPR014768">
    <property type="entry name" value="GBD/FH3_dom"/>
</dbReference>
<dbReference type="Pfam" id="PF06367">
    <property type="entry name" value="Drf_FH3"/>
    <property type="match status" value="2"/>
</dbReference>
<evidence type="ECO:0000313" key="4">
    <source>
        <dbReference type="EMBL" id="KAK3104613.1"/>
    </source>
</evidence>
<dbReference type="SMART" id="SM00498">
    <property type="entry name" value="FH2"/>
    <property type="match status" value="1"/>
</dbReference>
<dbReference type="PROSITE" id="PS51444">
    <property type="entry name" value="FH2"/>
    <property type="match status" value="1"/>
</dbReference>
<dbReference type="PROSITE" id="PS51232">
    <property type="entry name" value="GBD_FH3"/>
    <property type="match status" value="1"/>
</dbReference>
<dbReference type="GO" id="GO:0031267">
    <property type="term" value="F:small GTPase binding"/>
    <property type="evidence" value="ECO:0007669"/>
    <property type="project" value="InterPro"/>
</dbReference>
<feature type="region of interest" description="Disordered" evidence="1">
    <location>
        <begin position="784"/>
        <end position="817"/>
    </location>
</feature>
<dbReference type="InterPro" id="IPR010472">
    <property type="entry name" value="FH3_dom"/>
</dbReference>